<dbReference type="PANTHER" id="PTHR11254">
    <property type="entry name" value="HECT DOMAIN UBIQUITIN-PROTEIN LIGASE"/>
    <property type="match status" value="1"/>
</dbReference>
<feature type="active site" description="Glycyl thioester intermediate" evidence="6">
    <location>
        <position position="1758"/>
    </location>
</feature>
<evidence type="ECO:0000256" key="7">
    <source>
        <dbReference type="SAM" id="MobiDB-lite"/>
    </source>
</evidence>
<dbReference type="InterPro" id="IPR050409">
    <property type="entry name" value="E3_ubiq-protein_ligase"/>
</dbReference>
<feature type="region of interest" description="Disordered" evidence="7">
    <location>
        <begin position="58"/>
        <end position="93"/>
    </location>
</feature>
<keyword evidence="10" id="KW-1185">Reference proteome</keyword>
<evidence type="ECO:0000256" key="4">
    <source>
        <dbReference type="ARBA" id="ARBA00022679"/>
    </source>
</evidence>
<dbReference type="PANTHER" id="PTHR11254:SF67">
    <property type="entry name" value="E3 UBIQUITIN-PROTEIN LIGASE HUWE1"/>
    <property type="match status" value="1"/>
</dbReference>
<dbReference type="Gene3D" id="3.90.1750.10">
    <property type="entry name" value="Hect, E3 ligase catalytic domains"/>
    <property type="match status" value="1"/>
</dbReference>
<dbReference type="GO" id="GO:0061630">
    <property type="term" value="F:ubiquitin protein ligase activity"/>
    <property type="evidence" value="ECO:0007669"/>
    <property type="project" value="UniProtKB-EC"/>
</dbReference>
<feature type="compositionally biased region" description="Acidic residues" evidence="7">
    <location>
        <begin position="564"/>
        <end position="586"/>
    </location>
</feature>
<name>K8EH66_9CHLO</name>
<dbReference type="Pfam" id="PF00632">
    <property type="entry name" value="HECT"/>
    <property type="match status" value="1"/>
</dbReference>
<evidence type="ECO:0000256" key="3">
    <source>
        <dbReference type="ARBA" id="ARBA00012485"/>
    </source>
</evidence>
<dbReference type="eggNOG" id="KOG0939">
    <property type="taxonomic scope" value="Eukaryota"/>
</dbReference>
<dbReference type="OrthoDB" id="8068875at2759"/>
<accession>K8EH66</accession>
<dbReference type="SUPFAM" id="SSF56204">
    <property type="entry name" value="Hect, E3 ligase catalytic domain"/>
    <property type="match status" value="2"/>
</dbReference>
<evidence type="ECO:0000313" key="10">
    <source>
        <dbReference type="Proteomes" id="UP000198341"/>
    </source>
</evidence>
<reference evidence="9 10" key="1">
    <citation type="submission" date="2011-10" db="EMBL/GenBank/DDBJ databases">
        <authorList>
            <person name="Genoscope - CEA"/>
        </authorList>
    </citation>
    <scope>NUCLEOTIDE SEQUENCE [LARGE SCALE GENOMIC DNA]</scope>
    <source>
        <strain evidence="9 10">RCC 1105</strain>
    </source>
</reference>
<feature type="region of interest" description="Disordered" evidence="7">
    <location>
        <begin position="446"/>
        <end position="489"/>
    </location>
</feature>
<dbReference type="InterPro" id="IPR000569">
    <property type="entry name" value="HECT_dom"/>
</dbReference>
<organism evidence="9 10">
    <name type="scientific">Bathycoccus prasinos</name>
    <dbReference type="NCBI Taxonomy" id="41875"/>
    <lineage>
        <taxon>Eukaryota</taxon>
        <taxon>Viridiplantae</taxon>
        <taxon>Chlorophyta</taxon>
        <taxon>Mamiellophyceae</taxon>
        <taxon>Mamiellales</taxon>
        <taxon>Bathycoccaceae</taxon>
        <taxon>Bathycoccus</taxon>
    </lineage>
</organism>
<evidence type="ECO:0000256" key="2">
    <source>
        <dbReference type="ARBA" id="ARBA00004906"/>
    </source>
</evidence>
<keyword evidence="4" id="KW-0808">Transferase</keyword>
<dbReference type="STRING" id="41875.K8EH66"/>
<feature type="region of interest" description="Disordered" evidence="7">
    <location>
        <begin position="1158"/>
        <end position="1180"/>
    </location>
</feature>
<evidence type="ECO:0000313" key="9">
    <source>
        <dbReference type="EMBL" id="CCO17366.1"/>
    </source>
</evidence>
<dbReference type="InterPro" id="IPR035983">
    <property type="entry name" value="Hect_E3_ubiquitin_ligase"/>
</dbReference>
<dbReference type="GO" id="GO:0006511">
    <property type="term" value="P:ubiquitin-dependent protein catabolic process"/>
    <property type="evidence" value="ECO:0007669"/>
    <property type="project" value="TreeGrafter"/>
</dbReference>
<feature type="region of interest" description="Disordered" evidence="7">
    <location>
        <begin position="1604"/>
        <end position="1623"/>
    </location>
</feature>
<dbReference type="Gene3D" id="3.30.2410.10">
    <property type="entry name" value="Hect, E3 ligase catalytic domain"/>
    <property type="match status" value="1"/>
</dbReference>
<feature type="compositionally biased region" description="Acidic residues" evidence="7">
    <location>
        <begin position="475"/>
        <end position="489"/>
    </location>
</feature>
<sequence length="1791" mass="201212">MDRNVRARVDQIFNSLIENVNEDARAGIASYIAQLARDTASGGKPVKKQQELLAEYAKSAKKNRQIPSSSEGGGGAVDEDATTRTSKKKKMAVKVPQKVEPTWREYATEHQLREFLNANDVPYDRAETWTKKMLLERCEQHLAKVSEPALKIGNELVRVIAAFEAWMHAIGKKNANDTFDEVEEEEDNELLSSSMPKLASNDTASEILKELRACEREATGHLDYIKNHLDPFKLMQYPAYGCSILDLPYVHVNLSNRVMLGLFPILKAASHGSEIGGKFYDLGQKGRNAKKKTGGNLGSTLGLDLVQSAESCMDYVFGIIGTSLNETNLTHPEKATKFLVELCALRDEWRCSSKDSVTPKLTMSFLQKLASDDSKLRKLYAAGEREDEDDEERRRIVMQLPPHALTQLHESFHGPTRPSSEYRVPVELTWECLWIPSTPPLKVLSGSEIGGENSDGGNHNHNNAGNINNTITNNNDDDDDDDIDGDIDDDDSAFLNSARDVIANSRRLREDFDRRTNRANRFDTPPANRFDTILNRFDRGAMARANDAHSARLHPYAGFPPMLMDDEDGDEEHDVDDDDDNDEADPAFDSRERRREERMRRLRILSTTGVGSARSRAQELLQHLERWDRRYVDTQREHEEREEFDWRMTATRDTDRRDRERRDRNERLERTLLRDTNRYRTSEHRVPGIFSRRENMTLSDAATILRSRGATREWMQERERSTHERSQGMRMRDDRFGRVMDLHSPFIPSDRARLGTPRAGVFRPNLNPVDIASVTHTVTNLVRKLRSIGPPPDGRWKSRSPMFIRLIEHIVRWELLGNATFITPDFYPQRFPVAERLAKLIPESGRWMVVLVRGLGLHCVPMLHCILHGLRSDSPKMRDVEGHPGAIFCAGAATCVRFALESIVENDGKPPSILSQEYWKTLAHVGECLMSWCIGGKRYLHEIPEESIVSDKKMRSRAVARKAVLAGLAGDDIDNWGIAVAKGAPLMLSALAQTETVSQQTMDGVSGVLFLLSRLITKEARTDPRWRNALRTAKTSTLPKEIITSLFECQTWANEVTAAVKRTMAGETPIDALIEKESNDSASSEIKKSRKRPAPGSEMQSVQNFDFRDPKNTRKGIRFGFLIALVATWSHGEAGFVDAKYLDKFIDNDDDDLYRETKHRKKNISTPTKRSAMEASAHDSATATSSTHLFKIVLSSLERCGDGLLAAVEPLARIGWALDGENSGIRGVLQQIGKSKFLGEFSGEFPVHSPSQQLVDMIQLLLHAAIELRNFDSNGAGDTVHASYHHLESPREILESLLHHANWKRSFSCLECIAPNMFYFGSSLDLVGAANVVFPPSFRVLRLRNDLKRLLRDMHGNVPHISAKLRRAMPCDDAWRAIKNAIGPLLGRTFTCSFDSEDGVGNGVAREAWTVLIQALLEGHPTRVGPSEAVFTSWSNAKALRTDSMMSLSAMHGGGDNDDPPSFEGALRTLRSDCSPHAARFAGRIVGLLISNEKTADLPLVPWLWQALLHKPLKAELLAQVDDDFKRTLLPIKTCDWNDPKISWVKEDPPAFTIAAPTRADPNRVKELLPGGANVFVDEHNRGEYVDLYAQQCMLRCSTAPINNTSGMPPSSSSSPSLQIDESDTITSNQDIRVNLAAFTSGFDEVVPRELVSSWECEDLELLVCGLQDIDVAAWEQATTYDPKPPPNSTAPGVVAAETRSRWFWDAVKSMNSEQKHALLHFWTAFRKLPHTGFRGLRFKLRFDDQKSAKHLPMAQTCFLTLRVPKYVSQEETKEKLVKAISECCFGFGFS</sequence>
<dbReference type="Gene3D" id="3.30.2160.10">
    <property type="entry name" value="Hect, E3 ligase catalytic domain"/>
    <property type="match status" value="1"/>
</dbReference>
<evidence type="ECO:0000256" key="5">
    <source>
        <dbReference type="ARBA" id="ARBA00022786"/>
    </source>
</evidence>
<feature type="region of interest" description="Disordered" evidence="7">
    <location>
        <begin position="1071"/>
        <end position="1107"/>
    </location>
</feature>
<dbReference type="GO" id="GO:0005737">
    <property type="term" value="C:cytoplasm"/>
    <property type="evidence" value="ECO:0007669"/>
    <property type="project" value="TreeGrafter"/>
</dbReference>
<evidence type="ECO:0000259" key="8">
    <source>
        <dbReference type="PROSITE" id="PS50237"/>
    </source>
</evidence>
<feature type="domain" description="HECT" evidence="8">
    <location>
        <begin position="1480"/>
        <end position="1791"/>
    </location>
</feature>
<protein>
    <recommendedName>
        <fullName evidence="3">HECT-type E3 ubiquitin transferase</fullName>
        <ecNumber evidence="3">2.3.2.26</ecNumber>
    </recommendedName>
</protein>
<keyword evidence="5 6" id="KW-0833">Ubl conjugation pathway</keyword>
<dbReference type="KEGG" id="bpg:Bathy06g02800"/>
<dbReference type="Proteomes" id="UP000198341">
    <property type="component" value="Chromosome 6"/>
</dbReference>
<dbReference type="GO" id="GO:0000209">
    <property type="term" value="P:protein polyubiquitination"/>
    <property type="evidence" value="ECO:0007669"/>
    <property type="project" value="TreeGrafter"/>
</dbReference>
<evidence type="ECO:0000256" key="6">
    <source>
        <dbReference type="PROSITE-ProRule" id="PRU00104"/>
    </source>
</evidence>
<dbReference type="SMART" id="SM00119">
    <property type="entry name" value="HECTc"/>
    <property type="match status" value="1"/>
</dbReference>
<feature type="compositionally biased region" description="Low complexity" evidence="7">
    <location>
        <begin position="455"/>
        <end position="474"/>
    </location>
</feature>
<gene>
    <name evidence="9" type="ORF">Bathy06g02800</name>
</gene>
<dbReference type="EC" id="2.3.2.26" evidence="3"/>
<proteinExistence type="predicted"/>
<dbReference type="RefSeq" id="XP_007512766.1">
    <property type="nucleotide sequence ID" value="XM_007512704.1"/>
</dbReference>
<comment type="pathway">
    <text evidence="2">Protein modification; protein ubiquitination.</text>
</comment>
<feature type="region of interest" description="Disordered" evidence="7">
    <location>
        <begin position="552"/>
        <end position="596"/>
    </location>
</feature>
<dbReference type="GeneID" id="19015260"/>
<evidence type="ECO:0000256" key="1">
    <source>
        <dbReference type="ARBA" id="ARBA00000885"/>
    </source>
</evidence>
<comment type="catalytic activity">
    <reaction evidence="1">
        <text>S-ubiquitinyl-[E2 ubiquitin-conjugating enzyme]-L-cysteine + [acceptor protein]-L-lysine = [E2 ubiquitin-conjugating enzyme]-L-cysteine + N(6)-ubiquitinyl-[acceptor protein]-L-lysine.</text>
        <dbReference type="EC" id="2.3.2.26"/>
    </reaction>
</comment>
<dbReference type="PROSITE" id="PS50237">
    <property type="entry name" value="HECT"/>
    <property type="match status" value="1"/>
</dbReference>
<dbReference type="EMBL" id="FO082273">
    <property type="protein sequence ID" value="CCO17366.1"/>
    <property type="molecule type" value="Genomic_DNA"/>
</dbReference>